<dbReference type="HAMAP" id="MF_00048">
    <property type="entry name" value="UPF0102"/>
    <property type="match status" value="1"/>
</dbReference>
<keyword evidence="4" id="KW-0378">Hydrolase</keyword>
<reference evidence="4 5" key="1">
    <citation type="submission" date="2019-02" db="EMBL/GenBank/DDBJ databases">
        <title>Genomic Encyclopedia of Type Strains, Phase IV (KMG-IV): sequencing the most valuable type-strain genomes for metagenomic binning, comparative biology and taxonomic classification.</title>
        <authorList>
            <person name="Goeker M."/>
        </authorList>
    </citation>
    <scope>NUCLEOTIDE SEQUENCE [LARGE SCALE GENOMIC DNA]</scope>
    <source>
        <strain evidence="4 5">DSM 23814</strain>
    </source>
</reference>
<dbReference type="EMBL" id="SHKO01000001">
    <property type="protein sequence ID" value="RZT98933.1"/>
    <property type="molecule type" value="Genomic_DNA"/>
</dbReference>
<evidence type="ECO:0000256" key="1">
    <source>
        <dbReference type="ARBA" id="ARBA00006738"/>
    </source>
</evidence>
<protein>
    <recommendedName>
        <fullName evidence="2">UPF0102 protein EV681_0714</fullName>
    </recommendedName>
</protein>
<gene>
    <name evidence="4" type="ORF">EV681_0714</name>
</gene>
<accession>A0A4Q7VR17</accession>
<dbReference type="InterPro" id="IPR011856">
    <property type="entry name" value="tRNA_endonuc-like_dom_sf"/>
</dbReference>
<dbReference type="PANTHER" id="PTHR34039:SF1">
    <property type="entry name" value="UPF0102 PROTEIN YRAN"/>
    <property type="match status" value="1"/>
</dbReference>
<dbReference type="Pfam" id="PF02021">
    <property type="entry name" value="UPF0102"/>
    <property type="match status" value="1"/>
</dbReference>
<dbReference type="NCBIfam" id="TIGR00252">
    <property type="entry name" value="YraN family protein"/>
    <property type="match status" value="1"/>
</dbReference>
<dbReference type="GO" id="GO:0003676">
    <property type="term" value="F:nucleic acid binding"/>
    <property type="evidence" value="ECO:0007669"/>
    <property type="project" value="InterPro"/>
</dbReference>
<dbReference type="SUPFAM" id="SSF52980">
    <property type="entry name" value="Restriction endonuclease-like"/>
    <property type="match status" value="1"/>
</dbReference>
<organism evidence="4 5">
    <name type="scientific">Advenella incenata</name>
    <dbReference type="NCBI Taxonomy" id="267800"/>
    <lineage>
        <taxon>Bacteria</taxon>
        <taxon>Pseudomonadati</taxon>
        <taxon>Pseudomonadota</taxon>
        <taxon>Betaproteobacteria</taxon>
        <taxon>Burkholderiales</taxon>
        <taxon>Alcaligenaceae</taxon>
    </lineage>
</organism>
<dbReference type="AlphaFoldDB" id="A0A4Q7VR17"/>
<evidence type="ECO:0000256" key="3">
    <source>
        <dbReference type="SAM" id="MobiDB-lite"/>
    </source>
</evidence>
<dbReference type="RefSeq" id="WP_242612123.1">
    <property type="nucleotide sequence ID" value="NZ_SHKO01000001.1"/>
</dbReference>
<dbReference type="InterPro" id="IPR011335">
    <property type="entry name" value="Restrct_endonuc-II-like"/>
</dbReference>
<feature type="region of interest" description="Disordered" evidence="3">
    <location>
        <begin position="43"/>
        <end position="66"/>
    </location>
</feature>
<dbReference type="InterPro" id="IPR003509">
    <property type="entry name" value="UPF0102_YraN-like"/>
</dbReference>
<keyword evidence="4" id="KW-0540">Nuclease</keyword>
<proteinExistence type="inferred from homology"/>
<name>A0A4Q7VR17_9BURK</name>
<evidence type="ECO:0000313" key="5">
    <source>
        <dbReference type="Proteomes" id="UP000293398"/>
    </source>
</evidence>
<keyword evidence="4" id="KW-0255">Endonuclease</keyword>
<dbReference type="Proteomes" id="UP000293398">
    <property type="component" value="Unassembled WGS sequence"/>
</dbReference>
<comment type="similarity">
    <text evidence="1 2">Belongs to the UPF0102 family.</text>
</comment>
<comment type="caution">
    <text evidence="4">The sequence shown here is derived from an EMBL/GenBank/DDBJ whole genome shotgun (WGS) entry which is preliminary data.</text>
</comment>
<dbReference type="NCBIfam" id="NF009150">
    <property type="entry name" value="PRK12497.1-3"/>
    <property type="match status" value="1"/>
</dbReference>
<dbReference type="Gene3D" id="3.40.1350.10">
    <property type="match status" value="1"/>
</dbReference>
<sequence length="179" mass="19885">MTGKKPVELACDKSQTPATMQSHQHIAFMLAAAAQVKQRARRRRRAATGTSACRNAHEHRLSPTQQRGLQAESHAIAWLCEHGLQLLGTNLRCRYGELDAVFRADAQTMVIVEIRHRNNARHGGAAASITYAKQQRLRRTAAWFLPQLAASGFGGRTPRCRFDAVCIEGDTLNWLPAVF</sequence>
<evidence type="ECO:0000256" key="2">
    <source>
        <dbReference type="HAMAP-Rule" id="MF_00048"/>
    </source>
</evidence>
<keyword evidence="5" id="KW-1185">Reference proteome</keyword>
<dbReference type="GO" id="GO:0004519">
    <property type="term" value="F:endonuclease activity"/>
    <property type="evidence" value="ECO:0007669"/>
    <property type="project" value="UniProtKB-KW"/>
</dbReference>
<dbReference type="PANTHER" id="PTHR34039">
    <property type="entry name" value="UPF0102 PROTEIN YRAN"/>
    <property type="match status" value="1"/>
</dbReference>
<evidence type="ECO:0000313" key="4">
    <source>
        <dbReference type="EMBL" id="RZT98933.1"/>
    </source>
</evidence>